<dbReference type="EMBL" id="KZ667256">
    <property type="protein sequence ID" value="PPR91649.1"/>
    <property type="molecule type" value="Genomic_DNA"/>
</dbReference>
<evidence type="ECO:0000256" key="1">
    <source>
        <dbReference type="SAM" id="Coils"/>
    </source>
</evidence>
<feature type="region of interest" description="Disordered" evidence="2">
    <location>
        <begin position="456"/>
        <end position="482"/>
    </location>
</feature>
<dbReference type="Proteomes" id="UP000239757">
    <property type="component" value="Unassembled WGS sequence"/>
</dbReference>
<evidence type="ECO:0000313" key="3">
    <source>
        <dbReference type="EMBL" id="PPR91649.1"/>
    </source>
</evidence>
<reference evidence="3 4" key="1">
    <citation type="submission" date="2015-01" db="EMBL/GenBank/DDBJ databases">
        <title>Genome of allotetraploid Gossypium barbadense reveals genomic plasticity and fiber elongation in cotton evolution.</title>
        <authorList>
            <person name="Chen X."/>
            <person name="Liu X."/>
            <person name="Zhao B."/>
            <person name="Zheng H."/>
            <person name="Hu Y."/>
            <person name="Lu G."/>
            <person name="Yang C."/>
            <person name="Chen J."/>
            <person name="Shan C."/>
            <person name="Zhang L."/>
            <person name="Zhou Y."/>
            <person name="Wang L."/>
            <person name="Guo W."/>
            <person name="Bai Y."/>
            <person name="Ruan J."/>
            <person name="Shangguan X."/>
            <person name="Mao Y."/>
            <person name="Jiang J."/>
            <person name="Zhu Y."/>
            <person name="Lei J."/>
            <person name="Kang H."/>
            <person name="Chen S."/>
            <person name="He X."/>
            <person name="Wang R."/>
            <person name="Wang Y."/>
            <person name="Chen J."/>
            <person name="Wang L."/>
            <person name="Yu S."/>
            <person name="Wang B."/>
            <person name="Wei J."/>
            <person name="Song S."/>
            <person name="Lu X."/>
            <person name="Gao Z."/>
            <person name="Gu W."/>
            <person name="Deng X."/>
            <person name="Ma D."/>
            <person name="Wang S."/>
            <person name="Liang W."/>
            <person name="Fang L."/>
            <person name="Cai C."/>
            <person name="Zhu X."/>
            <person name="Zhou B."/>
            <person name="Zhang Y."/>
            <person name="Chen Z."/>
            <person name="Xu S."/>
            <person name="Zhu R."/>
            <person name="Wang S."/>
            <person name="Zhang T."/>
            <person name="Zhao G."/>
        </authorList>
    </citation>
    <scope>NUCLEOTIDE SEQUENCE [LARGE SCALE GENOMIC DNA]</scope>
    <source>
        <strain evidence="4">cv. Xinhai21</strain>
        <tissue evidence="3">Leaf</tissue>
    </source>
</reference>
<evidence type="ECO:0000256" key="2">
    <source>
        <dbReference type="SAM" id="MobiDB-lite"/>
    </source>
</evidence>
<gene>
    <name evidence="3" type="ORF">GOBAR_AA29033</name>
</gene>
<protein>
    <submittedName>
        <fullName evidence="3">Uncharacterized protein</fullName>
    </submittedName>
</protein>
<proteinExistence type="predicted"/>
<organism evidence="3 4">
    <name type="scientific">Gossypium barbadense</name>
    <name type="common">Sea Island cotton</name>
    <name type="synonym">Hibiscus barbadensis</name>
    <dbReference type="NCBI Taxonomy" id="3634"/>
    <lineage>
        <taxon>Eukaryota</taxon>
        <taxon>Viridiplantae</taxon>
        <taxon>Streptophyta</taxon>
        <taxon>Embryophyta</taxon>
        <taxon>Tracheophyta</taxon>
        <taxon>Spermatophyta</taxon>
        <taxon>Magnoliopsida</taxon>
        <taxon>eudicotyledons</taxon>
        <taxon>Gunneridae</taxon>
        <taxon>Pentapetalae</taxon>
        <taxon>rosids</taxon>
        <taxon>malvids</taxon>
        <taxon>Malvales</taxon>
        <taxon>Malvaceae</taxon>
        <taxon>Malvoideae</taxon>
        <taxon>Gossypium</taxon>
    </lineage>
</organism>
<sequence length="482" mass="54074">MLTKFMSVSETYFQNTETALKNQQASIQGLETQIGQLANLISERPQGSLPSNTESNPREQPNAITIQDEEGLVAPEPEPRQETMVSKVEVDHNNQKLVSKEYKPRMPYPNATRKDSTDEQFDKWRAHKPRTHDKPKPHYDDLNVAPNQLKVGDRVLLDAADTRIATSEPNGAIPLKVLSIFPYGTVEVIHPKFGTFKFSNPHGRAHGRALGRAHTTGIDTAVRHGHAKIGKKFSLTRDAISGHGRTTWSWASLSNQHKRAPRPCPPTVLKTDKKIHECSLGHRRGRSKRSRTWSCDTAVSTNTPKEHGSVMVQFCLGGLVSQLSVPEFRIALGLYMKEFMDENELKTLYRHIHYSPIKYWKDLVPASATYDPSRSKASALAPSLRYLHAILAHTLTGRRESTDVYRLFQSTEEEDPEDITDDVSPHHEDPPSQPPPIHRPFHSAASYSDIFIKSSKAHHQIGTKNSTSKGSPRLSCPARPRP</sequence>
<dbReference type="OrthoDB" id="1685790at2759"/>
<evidence type="ECO:0000313" key="4">
    <source>
        <dbReference type="Proteomes" id="UP000239757"/>
    </source>
</evidence>
<feature type="compositionally biased region" description="Acidic residues" evidence="2">
    <location>
        <begin position="411"/>
        <end position="421"/>
    </location>
</feature>
<dbReference type="AlphaFoldDB" id="A0A2P5WKN2"/>
<feature type="coiled-coil region" evidence="1">
    <location>
        <begin position="13"/>
        <end position="40"/>
    </location>
</feature>
<keyword evidence="1" id="KW-0175">Coiled coil</keyword>
<accession>A0A2P5WKN2</accession>
<name>A0A2P5WKN2_GOSBA</name>
<feature type="region of interest" description="Disordered" evidence="2">
    <location>
        <begin position="410"/>
        <end position="442"/>
    </location>
</feature>